<organism evidence="2">
    <name type="scientific">Woronichinia naegeliana WA131</name>
    <dbReference type="NCBI Taxonomy" id="2824559"/>
    <lineage>
        <taxon>Bacteria</taxon>
        <taxon>Bacillati</taxon>
        <taxon>Cyanobacteriota</taxon>
        <taxon>Cyanophyceae</taxon>
        <taxon>Synechococcales</taxon>
        <taxon>Coelosphaeriaceae</taxon>
        <taxon>Woronichinia</taxon>
    </lineage>
</organism>
<dbReference type="AlphaFoldDB" id="A0A977PYB7"/>
<sequence>MTPLLESIKNIDDQLSNRYIDLDPGGYWIIYIDSQSQLIGLKHYSNAINEQGLAVDPETGEIIPCKGVVERQPTLTLQGRTAKELCVQLFEKMPDCPITMLNHAAYLGRELVRAELALIQGNEYIQD</sequence>
<evidence type="ECO:0000259" key="1">
    <source>
        <dbReference type="Pfam" id="PF14251"/>
    </source>
</evidence>
<dbReference type="InterPro" id="IPR025595">
    <property type="entry name" value="PterinBD-DUF4346"/>
</dbReference>
<protein>
    <submittedName>
        <fullName evidence="2">DUF4346 domain-containing protein</fullName>
    </submittedName>
</protein>
<dbReference type="EMBL" id="CP073041">
    <property type="protein sequence ID" value="UXE63744.1"/>
    <property type="molecule type" value="Genomic_DNA"/>
</dbReference>
<dbReference type="Proteomes" id="UP001065613">
    <property type="component" value="Chromosome"/>
</dbReference>
<feature type="domain" description="DUF4346" evidence="1">
    <location>
        <begin position="22"/>
        <end position="127"/>
    </location>
</feature>
<dbReference type="InterPro" id="IPR017260">
    <property type="entry name" value="UCP037673"/>
</dbReference>
<accession>A0A977PYB7</accession>
<dbReference type="Pfam" id="PF14251">
    <property type="entry name" value="PterinBD-DUF4346"/>
    <property type="match status" value="1"/>
</dbReference>
<reference evidence="2" key="1">
    <citation type="submission" date="2021-04" db="EMBL/GenBank/DDBJ databases">
        <title>Genome sequence of Woronichinia naegeliana from Washington state freshwater lake bloom.</title>
        <authorList>
            <person name="Dreher T.W."/>
        </authorList>
    </citation>
    <scope>NUCLEOTIDE SEQUENCE</scope>
    <source>
        <strain evidence="2">WA131</strain>
    </source>
</reference>
<proteinExistence type="predicted"/>
<gene>
    <name evidence="2" type="ORF">KA717_14885</name>
</gene>
<evidence type="ECO:0000313" key="2">
    <source>
        <dbReference type="EMBL" id="UXE63744.1"/>
    </source>
</evidence>
<dbReference type="PIRSF" id="PIRSF037673">
    <property type="entry name" value="UCP037673"/>
    <property type="match status" value="1"/>
</dbReference>
<dbReference type="KEGG" id="wna:KA717_14885"/>
<name>A0A977PYB7_9CYAN</name>